<evidence type="ECO:0000313" key="9">
    <source>
        <dbReference type="Proteomes" id="UP001144341"/>
    </source>
</evidence>
<dbReference type="InterPro" id="IPR048913">
    <property type="entry name" value="BetaGal_gal-bd"/>
</dbReference>
<protein>
    <submittedName>
        <fullName evidence="8">Beta-galactosidase</fullName>
        <ecNumber evidence="8">3.2.1.23</ecNumber>
    </submittedName>
</protein>
<keyword evidence="9" id="KW-1185">Reference proteome</keyword>
<keyword evidence="2 8" id="KW-0378">Hydrolase</keyword>
<accession>A0ABT4KTB5</accession>
<dbReference type="InterPro" id="IPR026283">
    <property type="entry name" value="B-gal_1-like"/>
</dbReference>
<sequence>MKKNILLIICLCCALNGFSQQIKHTFELGKSAFLLDGKPFQIISGEIHYPRVPKEAWRDRMKMAKAMGLNTIGTYVFWNLHEPQKGKFDFSGNNDIAEFVKIAKEEGLWVILRPSPYVCAEWEFGGYPYWLQTEKGLVVRSKESQYLDEYRKYINEVGKQLAPLQINHGGNVLMVQVENEYGSYAADKEYLDINRKMFIAAGFDGLLYTCDPEADIKGGYLAGLLPAINGQDNPERVKSMIDKYHDGKGPYFIAEWYPAWFDWWGTPHHTVPAEKYTGKLDSVLAAGISINMYMFHGGTTRAFMNGANYKDISPYEPQISSYDYDAPLNEAGNATAKFRQFRAVIEKYLPKGKSLPPIPVAKPTITVKPFKLTNKFNLFSVLPAAVKSEKPLTFEDLKQDYGYMLYRTKITGGKKGLLQVKQLRDYALVFVNQKRAGILDRRTLSDSLELQLPEGEVTLDIFVENMGRINFGKYLLENKKGITEQVLFAGKEIKNWEMFSLPFSDIAGFTAKRSSSKIGEGPSIQKGTFTLTKVGDTYLDMTDWGKGVVWLNGHNLGKYWGIGPQQTLYVPKEWLKIGKNDIAVLELLKPQHDVLKAVNTPILDKLSN</sequence>
<dbReference type="EC" id="3.2.1.23" evidence="8"/>
<evidence type="ECO:0000256" key="1">
    <source>
        <dbReference type="ARBA" id="ARBA00009809"/>
    </source>
</evidence>
<evidence type="ECO:0000259" key="6">
    <source>
        <dbReference type="Pfam" id="PF21317"/>
    </source>
</evidence>
<proteinExistence type="inferred from homology"/>
<feature type="domain" description="Beta-galactosidase galactose-binding" evidence="7">
    <location>
        <begin position="526"/>
        <end position="580"/>
    </location>
</feature>
<comment type="caution">
    <text evidence="8">The sequence shown here is derived from an EMBL/GenBank/DDBJ whole genome shotgun (WGS) entry which is preliminary data.</text>
</comment>
<evidence type="ECO:0000256" key="3">
    <source>
        <dbReference type="ARBA" id="ARBA00023295"/>
    </source>
</evidence>
<name>A0ABT4KTB5_9SPHI</name>
<dbReference type="GO" id="GO:0004565">
    <property type="term" value="F:beta-galactosidase activity"/>
    <property type="evidence" value="ECO:0007669"/>
    <property type="project" value="UniProtKB-EC"/>
</dbReference>
<organism evidence="8 9">
    <name type="scientific">Pedobacter rhodius</name>
    <dbReference type="NCBI Taxonomy" id="3004098"/>
    <lineage>
        <taxon>Bacteria</taxon>
        <taxon>Pseudomonadati</taxon>
        <taxon>Bacteroidota</taxon>
        <taxon>Sphingobacteriia</taxon>
        <taxon>Sphingobacteriales</taxon>
        <taxon>Sphingobacteriaceae</taxon>
        <taxon>Pedobacter</taxon>
    </lineage>
</organism>
<evidence type="ECO:0000256" key="4">
    <source>
        <dbReference type="RuleBase" id="RU003679"/>
    </source>
</evidence>
<dbReference type="InterPro" id="IPR008979">
    <property type="entry name" value="Galactose-bd-like_sf"/>
</dbReference>
<dbReference type="InterPro" id="IPR001944">
    <property type="entry name" value="Glycoside_Hdrlase_35"/>
</dbReference>
<dbReference type="InterPro" id="IPR048912">
    <property type="entry name" value="BetaGal1-like_ABD1"/>
</dbReference>
<dbReference type="Gene3D" id="2.60.120.260">
    <property type="entry name" value="Galactose-binding domain-like"/>
    <property type="match status" value="2"/>
</dbReference>
<dbReference type="Pfam" id="PF21317">
    <property type="entry name" value="BetaGal_ABD_1"/>
    <property type="match status" value="1"/>
</dbReference>
<dbReference type="PRINTS" id="PR00742">
    <property type="entry name" value="GLHYDRLASE35"/>
</dbReference>
<dbReference type="RefSeq" id="WP_269413985.1">
    <property type="nucleotide sequence ID" value="NZ_JAPWGL010000001.1"/>
</dbReference>
<dbReference type="Proteomes" id="UP001144341">
    <property type="component" value="Unassembled WGS sequence"/>
</dbReference>
<dbReference type="EMBL" id="JAPWGL010000001">
    <property type="protein sequence ID" value="MCZ4222174.1"/>
    <property type="molecule type" value="Genomic_DNA"/>
</dbReference>
<evidence type="ECO:0000259" key="7">
    <source>
        <dbReference type="Pfam" id="PF21467"/>
    </source>
</evidence>
<evidence type="ECO:0000313" key="8">
    <source>
        <dbReference type="EMBL" id="MCZ4222174.1"/>
    </source>
</evidence>
<dbReference type="Pfam" id="PF21467">
    <property type="entry name" value="BetaGal_gal-bd"/>
    <property type="match status" value="1"/>
</dbReference>
<dbReference type="PIRSF" id="PIRSF006336">
    <property type="entry name" value="B-gal"/>
    <property type="match status" value="1"/>
</dbReference>
<feature type="domain" description="Glycoside hydrolase 35 catalytic" evidence="5">
    <location>
        <begin position="33"/>
        <end position="347"/>
    </location>
</feature>
<dbReference type="SUPFAM" id="SSF49785">
    <property type="entry name" value="Galactose-binding domain-like"/>
    <property type="match status" value="1"/>
</dbReference>
<gene>
    <name evidence="8" type="ORF">O0931_02575</name>
</gene>
<feature type="domain" description="Beta-galactosidase 1-like first all-beta" evidence="6">
    <location>
        <begin position="391"/>
        <end position="501"/>
    </location>
</feature>
<dbReference type="PANTHER" id="PTHR23421">
    <property type="entry name" value="BETA-GALACTOSIDASE RELATED"/>
    <property type="match status" value="1"/>
</dbReference>
<dbReference type="SUPFAM" id="SSF51445">
    <property type="entry name" value="(Trans)glycosidases"/>
    <property type="match status" value="1"/>
</dbReference>
<dbReference type="InterPro" id="IPR031330">
    <property type="entry name" value="Gly_Hdrlase_35_cat"/>
</dbReference>
<dbReference type="Pfam" id="PF01301">
    <property type="entry name" value="Glyco_hydro_35"/>
    <property type="match status" value="1"/>
</dbReference>
<evidence type="ECO:0000256" key="2">
    <source>
        <dbReference type="ARBA" id="ARBA00022801"/>
    </source>
</evidence>
<dbReference type="InterPro" id="IPR017853">
    <property type="entry name" value="GH"/>
</dbReference>
<reference evidence="8" key="1">
    <citation type="submission" date="2022-12" db="EMBL/GenBank/DDBJ databases">
        <title>Genome sequence of SJ11.</title>
        <authorList>
            <person name="Woo H."/>
        </authorList>
    </citation>
    <scope>NUCLEOTIDE SEQUENCE</scope>
    <source>
        <strain evidence="8">SJ11</strain>
    </source>
</reference>
<evidence type="ECO:0000259" key="5">
    <source>
        <dbReference type="Pfam" id="PF01301"/>
    </source>
</evidence>
<comment type="similarity">
    <text evidence="1 4">Belongs to the glycosyl hydrolase 35 family.</text>
</comment>
<keyword evidence="3 8" id="KW-0326">Glycosidase</keyword>
<dbReference type="Gene3D" id="3.20.20.80">
    <property type="entry name" value="Glycosidases"/>
    <property type="match status" value="1"/>
</dbReference>